<feature type="region of interest" description="Disordered" evidence="1">
    <location>
        <begin position="1"/>
        <end position="27"/>
    </location>
</feature>
<protein>
    <submittedName>
        <fullName evidence="3">CBS domain-containing protein</fullName>
    </submittedName>
</protein>
<dbReference type="Gene3D" id="3.10.580.10">
    <property type="entry name" value="CBS-domain"/>
    <property type="match status" value="1"/>
</dbReference>
<evidence type="ECO:0000259" key="2">
    <source>
        <dbReference type="Pfam" id="PF00571"/>
    </source>
</evidence>
<dbReference type="Pfam" id="PF00571">
    <property type="entry name" value="CBS"/>
    <property type="match status" value="1"/>
</dbReference>
<dbReference type="SUPFAM" id="SSF54631">
    <property type="entry name" value="CBS-domain pair"/>
    <property type="match status" value="1"/>
</dbReference>
<gene>
    <name evidence="3" type="ORF">OG863_36495</name>
</gene>
<name>A0ABZ1FT02_9ACTN</name>
<dbReference type="InterPro" id="IPR046342">
    <property type="entry name" value="CBS_dom_sf"/>
</dbReference>
<reference evidence="3 4" key="1">
    <citation type="submission" date="2022-10" db="EMBL/GenBank/DDBJ databases">
        <title>The complete genomes of actinobacterial strains from the NBC collection.</title>
        <authorList>
            <person name="Joergensen T.S."/>
            <person name="Alvarez Arevalo M."/>
            <person name="Sterndorff E.B."/>
            <person name="Faurdal D."/>
            <person name="Vuksanovic O."/>
            <person name="Mourched A.-S."/>
            <person name="Charusanti P."/>
            <person name="Shaw S."/>
            <person name="Blin K."/>
            <person name="Weber T."/>
        </authorList>
    </citation>
    <scope>NUCLEOTIDE SEQUENCE [LARGE SCALE GENOMIC DNA]</scope>
    <source>
        <strain evidence="3 4">NBC 01774</strain>
    </source>
</reference>
<dbReference type="CDD" id="cd02205">
    <property type="entry name" value="CBS_pair_SF"/>
    <property type="match status" value="1"/>
</dbReference>
<organism evidence="3 4">
    <name type="scientific">Streptomyces decoyicus</name>
    <dbReference type="NCBI Taxonomy" id="249567"/>
    <lineage>
        <taxon>Bacteria</taxon>
        <taxon>Bacillati</taxon>
        <taxon>Actinomycetota</taxon>
        <taxon>Actinomycetes</taxon>
        <taxon>Kitasatosporales</taxon>
        <taxon>Streptomycetaceae</taxon>
        <taxon>Streptomyces</taxon>
    </lineage>
</organism>
<dbReference type="EMBL" id="CP109106">
    <property type="protein sequence ID" value="WSB73015.1"/>
    <property type="molecule type" value="Genomic_DNA"/>
</dbReference>
<dbReference type="Proteomes" id="UP001344251">
    <property type="component" value="Chromosome"/>
</dbReference>
<evidence type="ECO:0000313" key="4">
    <source>
        <dbReference type="Proteomes" id="UP001344251"/>
    </source>
</evidence>
<sequence length="132" mass="14545">MTLLQLHPWHPHRSDRTVGNAMAPPGPQVGDDMIVDLALSVLNGARADHLLVRDEDGRCAGLITRAQLTAHQRDSWYTEETRLRDIVYDRGPFTSSVTSMHDAEHAMRGRALRASPVVDEDGHTLGVISLAC</sequence>
<keyword evidence="4" id="KW-1185">Reference proteome</keyword>
<evidence type="ECO:0000256" key="1">
    <source>
        <dbReference type="SAM" id="MobiDB-lite"/>
    </source>
</evidence>
<feature type="domain" description="CBS" evidence="2">
    <location>
        <begin position="98"/>
        <end position="130"/>
    </location>
</feature>
<dbReference type="RefSeq" id="WP_326622599.1">
    <property type="nucleotide sequence ID" value="NZ_CP109106.1"/>
</dbReference>
<proteinExistence type="predicted"/>
<accession>A0ABZ1FT02</accession>
<dbReference type="InterPro" id="IPR000644">
    <property type="entry name" value="CBS_dom"/>
</dbReference>
<evidence type="ECO:0000313" key="3">
    <source>
        <dbReference type="EMBL" id="WSB73015.1"/>
    </source>
</evidence>